<dbReference type="STRING" id="1032480.MLP_47520"/>
<dbReference type="Proteomes" id="UP000007947">
    <property type="component" value="Chromosome"/>
</dbReference>
<dbReference type="HOGENOM" id="CLU_062004_0_0_11"/>
<keyword evidence="1" id="KW-0378">Hydrolase</keyword>
<protein>
    <submittedName>
        <fullName evidence="1">L-asparaginase II</fullName>
        <ecNumber evidence="1">3.5.1.1</ecNumber>
    </submittedName>
</protein>
<gene>
    <name evidence="1" type="ordered locus">MLP_47520</name>
</gene>
<keyword evidence="2" id="KW-1185">Reference proteome</keyword>
<dbReference type="PANTHER" id="PTHR42110">
    <property type="entry name" value="L-ASPARAGINASE, PUTATIVE (AFU_ORTHOLOGUE AFUA_3G11890)-RELATED"/>
    <property type="match status" value="1"/>
</dbReference>
<evidence type="ECO:0000313" key="1">
    <source>
        <dbReference type="EMBL" id="BAK37766.1"/>
    </source>
</evidence>
<dbReference type="Pfam" id="PF06089">
    <property type="entry name" value="Asparaginase_II"/>
    <property type="match status" value="1"/>
</dbReference>
<accession>F5XF28</accession>
<dbReference type="EMBL" id="AP012204">
    <property type="protein sequence ID" value="BAK37766.1"/>
    <property type="molecule type" value="Genomic_DNA"/>
</dbReference>
<dbReference type="eggNOG" id="COG4448">
    <property type="taxonomic scope" value="Bacteria"/>
</dbReference>
<proteinExistence type="predicted"/>
<dbReference type="InterPro" id="IPR010349">
    <property type="entry name" value="Asparaginase_II"/>
</dbReference>
<dbReference type="PANTHER" id="PTHR42110:SF1">
    <property type="entry name" value="L-ASPARAGINASE, PUTATIVE (AFU_ORTHOLOGUE AFUA_3G11890)-RELATED"/>
    <property type="match status" value="1"/>
</dbReference>
<organism evidence="1 2">
    <name type="scientific">Microlunatus phosphovorus (strain ATCC 700054 / DSM 10555 / JCM 9379 / NBRC 101784 / NCIMB 13414 / VKM Ac-1990 / NM-1)</name>
    <dbReference type="NCBI Taxonomy" id="1032480"/>
    <lineage>
        <taxon>Bacteria</taxon>
        <taxon>Bacillati</taxon>
        <taxon>Actinomycetota</taxon>
        <taxon>Actinomycetes</taxon>
        <taxon>Propionibacteriales</taxon>
        <taxon>Propionibacteriaceae</taxon>
        <taxon>Microlunatus</taxon>
    </lineage>
</organism>
<evidence type="ECO:0000313" key="2">
    <source>
        <dbReference type="Proteomes" id="UP000007947"/>
    </source>
</evidence>
<dbReference type="AlphaFoldDB" id="F5XF28"/>
<reference evidence="1 2" key="1">
    <citation type="submission" date="2011-05" db="EMBL/GenBank/DDBJ databases">
        <title>Whole genome sequence of Microlunatus phosphovorus NM-1.</title>
        <authorList>
            <person name="Hosoyama A."/>
            <person name="Sasaki K."/>
            <person name="Harada T."/>
            <person name="Igarashi R."/>
            <person name="Kawakoshi A."/>
            <person name="Sasagawa M."/>
            <person name="Fukada J."/>
            <person name="Nakamura S."/>
            <person name="Katano Y."/>
            <person name="Hanada S."/>
            <person name="Kamagata Y."/>
            <person name="Nakamura N."/>
            <person name="Yamazaki S."/>
            <person name="Fujita N."/>
        </authorList>
    </citation>
    <scope>NUCLEOTIDE SEQUENCE [LARGE SCALE GENOMIC DNA]</scope>
    <source>
        <strain evidence="2">ATCC 700054 / DSM 10555 / JCM 9379 / NBRC 101784 / NCIMB 13414 / VKM Ac-1990 / NM-1</strain>
    </source>
</reference>
<dbReference type="KEGG" id="mph:MLP_47520"/>
<sequence>MGSSLARVTDIASVTPALASGTHQPHDADDPFAIDPILVEVVRNGTIESVHHGRVAVTAPDGSLVRELGAVFAPMYPRSSSKPMQAVGMVRGGLDLPPDLLALVCASHSGEPFHVEGVRRILAGAGLSETDLQTPPDWPIDDEAAEGVIRAGGEKASITMNCSGKHAGMLVTAKLNGWPTDTYRDPDHPVQLAILQTIDDLAGEQASLPAIDGCGAPLYAVSLYGLARAFGRIAAATDGAEVKIAEAIRAHPENVSGTHRDELALHRAIPGLIGKAGAEAVYAVGLPDGTGIAIKISDGSPRARAAAMAATLRRLGYEHPTLDDQAATPVLGHGQPVGAIRPVAAAFERL</sequence>
<dbReference type="GO" id="GO:0004067">
    <property type="term" value="F:asparaginase activity"/>
    <property type="evidence" value="ECO:0007669"/>
    <property type="project" value="UniProtKB-EC"/>
</dbReference>
<name>F5XF28_MICPN</name>
<dbReference type="EC" id="3.5.1.1" evidence="1"/>